<dbReference type="OMA" id="ERSEINY"/>
<feature type="region of interest" description="Disordered" evidence="4">
    <location>
        <begin position="1"/>
        <end position="23"/>
    </location>
</feature>
<reference evidence="6" key="2">
    <citation type="submission" date="2015-06" db="UniProtKB">
        <authorList>
            <consortium name="EnsemblMetazoa"/>
        </authorList>
    </citation>
    <scope>IDENTIFICATION</scope>
</reference>
<evidence type="ECO:0000256" key="4">
    <source>
        <dbReference type="SAM" id="MobiDB-lite"/>
    </source>
</evidence>
<dbReference type="PROSITE" id="PS50011">
    <property type="entry name" value="PROTEIN_KINASE_DOM"/>
    <property type="match status" value="1"/>
</dbReference>
<evidence type="ECO:0000256" key="3">
    <source>
        <dbReference type="PROSITE-ProRule" id="PRU10141"/>
    </source>
</evidence>
<dbReference type="InterPro" id="IPR008266">
    <property type="entry name" value="Tyr_kinase_AS"/>
</dbReference>
<dbReference type="InterPro" id="IPR020635">
    <property type="entry name" value="Tyr_kinase_cat_dom"/>
</dbReference>
<dbReference type="SMART" id="SM00219">
    <property type="entry name" value="TyrKc"/>
    <property type="match status" value="1"/>
</dbReference>
<dbReference type="STRING" id="36166.T1GJB2"/>
<dbReference type="Gene3D" id="3.30.200.20">
    <property type="entry name" value="Phosphorylase Kinase, domain 1"/>
    <property type="match status" value="1"/>
</dbReference>
<dbReference type="GO" id="GO:0002009">
    <property type="term" value="P:morphogenesis of an epithelium"/>
    <property type="evidence" value="ECO:0007669"/>
    <property type="project" value="UniProtKB-ARBA"/>
</dbReference>
<organism evidence="6 7">
    <name type="scientific">Megaselia scalaris</name>
    <name type="common">Humpbacked fly</name>
    <name type="synonym">Phora scalaris</name>
    <dbReference type="NCBI Taxonomy" id="36166"/>
    <lineage>
        <taxon>Eukaryota</taxon>
        <taxon>Metazoa</taxon>
        <taxon>Ecdysozoa</taxon>
        <taxon>Arthropoda</taxon>
        <taxon>Hexapoda</taxon>
        <taxon>Insecta</taxon>
        <taxon>Pterygota</taxon>
        <taxon>Neoptera</taxon>
        <taxon>Endopterygota</taxon>
        <taxon>Diptera</taxon>
        <taxon>Brachycera</taxon>
        <taxon>Muscomorpha</taxon>
        <taxon>Platypezoidea</taxon>
        <taxon>Phoridae</taxon>
        <taxon>Megaseliini</taxon>
        <taxon>Megaselia</taxon>
    </lineage>
</organism>
<dbReference type="EMBL" id="CAQQ02393478">
    <property type="status" value="NOT_ANNOTATED_CDS"/>
    <property type="molecule type" value="Genomic_DNA"/>
</dbReference>
<dbReference type="InterPro" id="IPR000719">
    <property type="entry name" value="Prot_kinase_dom"/>
</dbReference>
<dbReference type="InterPro" id="IPR001245">
    <property type="entry name" value="Ser-Thr/Tyr_kinase_cat_dom"/>
</dbReference>
<dbReference type="InterPro" id="IPR011009">
    <property type="entry name" value="Kinase-like_dom_sf"/>
</dbReference>
<evidence type="ECO:0000256" key="2">
    <source>
        <dbReference type="ARBA" id="ARBA00022840"/>
    </source>
</evidence>
<sequence length="384" mass="43790">MNQVGLFEKSPETPRERSESSIFRSLKSPKKNIIIDGMKSLRKNKKSPLKCPEPLPPKKKDELDLDHSLMNISFKSDFSLDNGVYNVPKNNCAVVDIDIGESSSSKDESDYFTKSDKCLPGNNEVIFQDLPTKLPIPSNYIPTMDIRVFQDAQAFIDTTQKREQSSVQLREFAENPERLDSFISMTSVDSSIERVFNRQDSEMSQSERSEINYFIPSKCVVLEHIIGEGEFGSVYKGTFNGNPVAIKTLRDEHTRKNKQEFLREASVMIKLKHHCIVRLYGISKKNTLMMIQELIPMGSMLVYIQNNKSHFKSNGNLNIWASQIAWGMHYLETQRFVHRDLAARNILLASTNQVKISDFGLSRSLGAGNDFYQASEGGKWPIKW</sequence>
<name>T1GJB2_MEGSC</name>
<evidence type="ECO:0000259" key="5">
    <source>
        <dbReference type="PROSITE" id="PS50011"/>
    </source>
</evidence>
<dbReference type="Pfam" id="PF07714">
    <property type="entry name" value="PK_Tyr_Ser-Thr"/>
    <property type="match status" value="1"/>
</dbReference>
<protein>
    <recommendedName>
        <fullName evidence="5">Protein kinase domain-containing protein</fullName>
    </recommendedName>
</protein>
<keyword evidence="2 3" id="KW-0067">ATP-binding</keyword>
<feature type="domain" description="Protein kinase" evidence="5">
    <location>
        <begin position="220"/>
        <end position="384"/>
    </location>
</feature>
<dbReference type="InterPro" id="IPR017441">
    <property type="entry name" value="Protein_kinase_ATP_BS"/>
</dbReference>
<evidence type="ECO:0000313" key="7">
    <source>
        <dbReference type="Proteomes" id="UP000015102"/>
    </source>
</evidence>
<dbReference type="SUPFAM" id="SSF56112">
    <property type="entry name" value="Protein kinase-like (PK-like)"/>
    <property type="match status" value="1"/>
</dbReference>
<dbReference type="EMBL" id="CAQQ02393479">
    <property type="status" value="NOT_ANNOTATED_CDS"/>
    <property type="molecule type" value="Genomic_DNA"/>
</dbReference>
<proteinExistence type="predicted"/>
<dbReference type="HOGENOM" id="CLU_720225_0_0_1"/>
<dbReference type="InterPro" id="IPR050198">
    <property type="entry name" value="Non-receptor_tyrosine_kinases"/>
</dbReference>
<keyword evidence="7" id="KW-1185">Reference proteome</keyword>
<dbReference type="EnsemblMetazoa" id="MESCA003557-RA">
    <property type="protein sequence ID" value="MESCA003557-PA"/>
    <property type="gene ID" value="MESCA003557"/>
</dbReference>
<dbReference type="GO" id="GO:0004713">
    <property type="term" value="F:protein tyrosine kinase activity"/>
    <property type="evidence" value="ECO:0007669"/>
    <property type="project" value="InterPro"/>
</dbReference>
<dbReference type="Gene3D" id="1.10.510.10">
    <property type="entry name" value="Transferase(Phosphotransferase) domain 1"/>
    <property type="match status" value="1"/>
</dbReference>
<dbReference type="PROSITE" id="PS00107">
    <property type="entry name" value="PROTEIN_KINASE_ATP"/>
    <property type="match status" value="1"/>
</dbReference>
<accession>T1GJB2</accession>
<dbReference type="GO" id="GO:0005524">
    <property type="term" value="F:ATP binding"/>
    <property type="evidence" value="ECO:0007669"/>
    <property type="project" value="UniProtKB-UniRule"/>
</dbReference>
<evidence type="ECO:0000256" key="1">
    <source>
        <dbReference type="ARBA" id="ARBA00022741"/>
    </source>
</evidence>
<feature type="binding site" evidence="3">
    <location>
        <position position="247"/>
    </location>
    <ligand>
        <name>ATP</name>
        <dbReference type="ChEBI" id="CHEBI:30616"/>
    </ligand>
</feature>
<dbReference type="PROSITE" id="PS00109">
    <property type="entry name" value="PROTEIN_KINASE_TYR"/>
    <property type="match status" value="1"/>
</dbReference>
<feature type="compositionally biased region" description="Basic and acidic residues" evidence="4">
    <location>
        <begin position="9"/>
        <end position="19"/>
    </location>
</feature>
<reference evidence="7" key="1">
    <citation type="submission" date="2013-02" db="EMBL/GenBank/DDBJ databases">
        <authorList>
            <person name="Hughes D."/>
        </authorList>
    </citation>
    <scope>NUCLEOTIDE SEQUENCE</scope>
    <source>
        <strain>Durham</strain>
        <strain evidence="7">NC isolate 2 -- Noor lab</strain>
    </source>
</reference>
<dbReference type="Proteomes" id="UP000015102">
    <property type="component" value="Unassembled WGS sequence"/>
</dbReference>
<keyword evidence="1 3" id="KW-0547">Nucleotide-binding</keyword>
<dbReference type="AlphaFoldDB" id="T1GJB2"/>
<evidence type="ECO:0000313" key="6">
    <source>
        <dbReference type="EnsemblMetazoa" id="MESCA003557-PA"/>
    </source>
</evidence>
<dbReference type="PANTHER" id="PTHR24418">
    <property type="entry name" value="TYROSINE-PROTEIN KINASE"/>
    <property type="match status" value="1"/>
</dbReference>